<dbReference type="KEGG" id="psuu:Psuf_034120"/>
<gene>
    <name evidence="1" type="ORF">Psuf_034120</name>
</gene>
<evidence type="ECO:0000313" key="2">
    <source>
        <dbReference type="Proteomes" id="UP000503011"/>
    </source>
</evidence>
<dbReference type="AlphaFoldDB" id="A0A6F8YJA4"/>
<reference evidence="1 2" key="1">
    <citation type="submission" date="2020-03" db="EMBL/GenBank/DDBJ databases">
        <title>Whole genome shotgun sequence of Phytohabitans suffuscus NBRC 105367.</title>
        <authorList>
            <person name="Komaki H."/>
            <person name="Tamura T."/>
        </authorList>
    </citation>
    <scope>NUCLEOTIDE SEQUENCE [LARGE SCALE GENOMIC DNA]</scope>
    <source>
        <strain evidence="1 2">NBRC 105367</strain>
    </source>
</reference>
<dbReference type="EMBL" id="AP022871">
    <property type="protein sequence ID" value="BCB86099.1"/>
    <property type="molecule type" value="Genomic_DNA"/>
</dbReference>
<proteinExistence type="predicted"/>
<dbReference type="RefSeq" id="WP_173157992.1">
    <property type="nucleotide sequence ID" value="NZ_AP022871.1"/>
</dbReference>
<sequence>MDSDDLRTQARALRAAGNTPKQIARALGVPRAKVTALVRGAAAESPKRTAAEPKPLVGCWITRQWSNGLTIEDRPADWIDDEDLPPLAHGAGLANVTVVREHDNTDVSVCGFLVDTYCLGVKNATAPCTVNRRHLPGFLAEFYAAYPTDPLAVPLELAQDLVFGAVEYARTLGFDPHPDFRQAAPQLGAWQPPGRITFGHHGKPFFQQGPYDNPVRILRTLERTAGPGNYHHSIVIPGAGVASDLLGQ</sequence>
<organism evidence="1 2">
    <name type="scientific">Phytohabitans suffuscus</name>
    <dbReference type="NCBI Taxonomy" id="624315"/>
    <lineage>
        <taxon>Bacteria</taxon>
        <taxon>Bacillati</taxon>
        <taxon>Actinomycetota</taxon>
        <taxon>Actinomycetes</taxon>
        <taxon>Micromonosporales</taxon>
        <taxon>Micromonosporaceae</taxon>
    </lineage>
</organism>
<dbReference type="Proteomes" id="UP000503011">
    <property type="component" value="Chromosome"/>
</dbReference>
<accession>A0A6F8YJA4</accession>
<protein>
    <submittedName>
        <fullName evidence="1">Uncharacterized protein</fullName>
    </submittedName>
</protein>
<name>A0A6F8YJA4_9ACTN</name>
<keyword evidence="2" id="KW-1185">Reference proteome</keyword>
<evidence type="ECO:0000313" key="1">
    <source>
        <dbReference type="EMBL" id="BCB86099.1"/>
    </source>
</evidence>
<reference evidence="1 2" key="2">
    <citation type="submission" date="2020-03" db="EMBL/GenBank/DDBJ databases">
        <authorList>
            <person name="Ichikawa N."/>
            <person name="Kimura A."/>
            <person name="Kitahashi Y."/>
            <person name="Uohara A."/>
        </authorList>
    </citation>
    <scope>NUCLEOTIDE SEQUENCE [LARGE SCALE GENOMIC DNA]</scope>
    <source>
        <strain evidence="1 2">NBRC 105367</strain>
    </source>
</reference>